<dbReference type="GO" id="GO:0006282">
    <property type="term" value="P:regulation of DNA repair"/>
    <property type="evidence" value="ECO:0007669"/>
    <property type="project" value="InterPro"/>
</dbReference>
<evidence type="ECO:0000259" key="7">
    <source>
        <dbReference type="Pfam" id="PF21982"/>
    </source>
</evidence>
<feature type="domain" description="RecX first three-helical" evidence="7">
    <location>
        <begin position="13"/>
        <end position="50"/>
    </location>
</feature>
<evidence type="ECO:0000313" key="8">
    <source>
        <dbReference type="EMBL" id="CAB4553459.1"/>
    </source>
</evidence>
<evidence type="ECO:0000259" key="5">
    <source>
        <dbReference type="Pfam" id="PF02631"/>
    </source>
</evidence>
<dbReference type="Pfam" id="PF02631">
    <property type="entry name" value="RecX_HTH2"/>
    <property type="match status" value="1"/>
</dbReference>
<dbReference type="GO" id="GO:0005737">
    <property type="term" value="C:cytoplasm"/>
    <property type="evidence" value="ECO:0007669"/>
    <property type="project" value="UniProtKB-SubCell"/>
</dbReference>
<dbReference type="InterPro" id="IPR053926">
    <property type="entry name" value="RecX_HTH_1st"/>
</dbReference>
<name>A0A6J6CSN7_9ZZZZ</name>
<dbReference type="Pfam" id="PF21981">
    <property type="entry name" value="RecX_HTH3"/>
    <property type="match status" value="1"/>
</dbReference>
<dbReference type="InterPro" id="IPR053924">
    <property type="entry name" value="RecX_HTH_2nd"/>
</dbReference>
<gene>
    <name evidence="8" type="ORF">UFOPK1506_00604</name>
</gene>
<sequence length="159" mass="18280">MDYEPDPYSVATRIAVDALSRRARSRGELAQLLRKKDVPADIAERLLDRLVAQKLIDDRAFAQEWSQLRHRSKGLSRRVLAQELRKKVIAPEVIDDALAQISHEDEVIAARNLVAKKLRSLSRFDDEIKRRRVHALLARKGYSSRVISQALREELTISF</sequence>
<proteinExistence type="inferred from homology"/>
<keyword evidence="4" id="KW-0963">Cytoplasm</keyword>
<comment type="similarity">
    <text evidence="2">Belongs to the RecX family.</text>
</comment>
<dbReference type="HAMAP" id="MF_01114">
    <property type="entry name" value="RecX"/>
    <property type="match status" value="1"/>
</dbReference>
<evidence type="ECO:0000259" key="6">
    <source>
        <dbReference type="Pfam" id="PF21981"/>
    </source>
</evidence>
<evidence type="ECO:0000256" key="4">
    <source>
        <dbReference type="ARBA" id="ARBA00022490"/>
    </source>
</evidence>
<protein>
    <recommendedName>
        <fullName evidence="3">Regulatory protein RecX</fullName>
    </recommendedName>
</protein>
<dbReference type="InterPro" id="IPR003783">
    <property type="entry name" value="Regulatory_RecX"/>
</dbReference>
<organism evidence="8">
    <name type="scientific">freshwater metagenome</name>
    <dbReference type="NCBI Taxonomy" id="449393"/>
    <lineage>
        <taxon>unclassified sequences</taxon>
        <taxon>metagenomes</taxon>
        <taxon>ecological metagenomes</taxon>
    </lineage>
</organism>
<dbReference type="Pfam" id="PF21982">
    <property type="entry name" value="RecX_HTH1"/>
    <property type="match status" value="1"/>
</dbReference>
<evidence type="ECO:0000256" key="2">
    <source>
        <dbReference type="ARBA" id="ARBA00009695"/>
    </source>
</evidence>
<dbReference type="InterPro" id="IPR036388">
    <property type="entry name" value="WH-like_DNA-bd_sf"/>
</dbReference>
<dbReference type="PANTHER" id="PTHR33602:SF1">
    <property type="entry name" value="REGULATORY PROTEIN RECX FAMILY PROTEIN"/>
    <property type="match status" value="1"/>
</dbReference>
<evidence type="ECO:0000256" key="3">
    <source>
        <dbReference type="ARBA" id="ARBA00018111"/>
    </source>
</evidence>
<dbReference type="PANTHER" id="PTHR33602">
    <property type="entry name" value="REGULATORY PROTEIN RECX FAMILY PROTEIN"/>
    <property type="match status" value="1"/>
</dbReference>
<dbReference type="Gene3D" id="1.10.10.10">
    <property type="entry name" value="Winged helix-like DNA-binding domain superfamily/Winged helix DNA-binding domain"/>
    <property type="match status" value="3"/>
</dbReference>
<dbReference type="InterPro" id="IPR053925">
    <property type="entry name" value="RecX_HTH_3rd"/>
</dbReference>
<reference evidence="8" key="1">
    <citation type="submission" date="2020-05" db="EMBL/GenBank/DDBJ databases">
        <authorList>
            <person name="Chiriac C."/>
            <person name="Salcher M."/>
            <person name="Ghai R."/>
            <person name="Kavagutti S V."/>
        </authorList>
    </citation>
    <scope>NUCLEOTIDE SEQUENCE</scope>
</reference>
<dbReference type="EMBL" id="CAEZSV010000091">
    <property type="protein sequence ID" value="CAB4553459.1"/>
    <property type="molecule type" value="Genomic_DNA"/>
</dbReference>
<comment type="subcellular location">
    <subcellularLocation>
        <location evidence="1">Cytoplasm</location>
    </subcellularLocation>
</comment>
<feature type="domain" description="RecX second three-helical" evidence="5">
    <location>
        <begin position="57"/>
        <end position="98"/>
    </location>
</feature>
<accession>A0A6J6CSN7</accession>
<dbReference type="AlphaFoldDB" id="A0A6J6CSN7"/>
<evidence type="ECO:0000256" key="1">
    <source>
        <dbReference type="ARBA" id="ARBA00004496"/>
    </source>
</evidence>
<feature type="domain" description="RecX third three-helical" evidence="6">
    <location>
        <begin position="104"/>
        <end position="151"/>
    </location>
</feature>